<evidence type="ECO:0000256" key="4">
    <source>
        <dbReference type="ARBA" id="ARBA00023163"/>
    </source>
</evidence>
<evidence type="ECO:0000313" key="6">
    <source>
        <dbReference type="EMBL" id="GAA4327633.1"/>
    </source>
</evidence>
<dbReference type="Proteomes" id="UP001501671">
    <property type="component" value="Unassembled WGS sequence"/>
</dbReference>
<dbReference type="RefSeq" id="WP_345247399.1">
    <property type="nucleotide sequence ID" value="NZ_BAABFO010000004.1"/>
</dbReference>
<dbReference type="PROSITE" id="PS50931">
    <property type="entry name" value="HTH_LYSR"/>
    <property type="match status" value="1"/>
</dbReference>
<evidence type="ECO:0000256" key="1">
    <source>
        <dbReference type="ARBA" id="ARBA00009437"/>
    </source>
</evidence>
<organism evidence="6 7">
    <name type="scientific">Pigmentiphaga soli</name>
    <dbReference type="NCBI Taxonomy" id="1007095"/>
    <lineage>
        <taxon>Bacteria</taxon>
        <taxon>Pseudomonadati</taxon>
        <taxon>Pseudomonadota</taxon>
        <taxon>Betaproteobacteria</taxon>
        <taxon>Burkholderiales</taxon>
        <taxon>Alcaligenaceae</taxon>
        <taxon>Pigmentiphaga</taxon>
    </lineage>
</organism>
<dbReference type="Gene3D" id="3.40.190.10">
    <property type="entry name" value="Periplasmic binding protein-like II"/>
    <property type="match status" value="2"/>
</dbReference>
<dbReference type="SUPFAM" id="SSF46785">
    <property type="entry name" value="Winged helix' DNA-binding domain"/>
    <property type="match status" value="1"/>
</dbReference>
<reference evidence="7" key="1">
    <citation type="journal article" date="2019" name="Int. J. Syst. Evol. Microbiol.">
        <title>The Global Catalogue of Microorganisms (GCM) 10K type strain sequencing project: providing services to taxonomists for standard genome sequencing and annotation.</title>
        <authorList>
            <consortium name="The Broad Institute Genomics Platform"/>
            <consortium name="The Broad Institute Genome Sequencing Center for Infectious Disease"/>
            <person name="Wu L."/>
            <person name="Ma J."/>
        </authorList>
    </citation>
    <scope>NUCLEOTIDE SEQUENCE [LARGE SCALE GENOMIC DNA]</scope>
    <source>
        <strain evidence="7">JCM 17666</strain>
    </source>
</reference>
<dbReference type="Pfam" id="PF00126">
    <property type="entry name" value="HTH_1"/>
    <property type="match status" value="1"/>
</dbReference>
<keyword evidence="4" id="KW-0804">Transcription</keyword>
<protein>
    <submittedName>
        <fullName evidence="6">LysR substrate-binding domain-containing protein</fullName>
    </submittedName>
</protein>
<feature type="domain" description="HTH lysR-type" evidence="5">
    <location>
        <begin position="1"/>
        <end position="58"/>
    </location>
</feature>
<dbReference type="InterPro" id="IPR036390">
    <property type="entry name" value="WH_DNA-bd_sf"/>
</dbReference>
<dbReference type="Pfam" id="PF03466">
    <property type="entry name" value="LysR_substrate"/>
    <property type="match status" value="1"/>
</dbReference>
<keyword evidence="3" id="KW-0238">DNA-binding</keyword>
<evidence type="ECO:0000256" key="3">
    <source>
        <dbReference type="ARBA" id="ARBA00023125"/>
    </source>
</evidence>
<proteinExistence type="inferred from homology"/>
<keyword evidence="2" id="KW-0805">Transcription regulation</keyword>
<dbReference type="PRINTS" id="PR00039">
    <property type="entry name" value="HTHLYSR"/>
</dbReference>
<accession>A0ABP8GPF1</accession>
<evidence type="ECO:0000313" key="7">
    <source>
        <dbReference type="Proteomes" id="UP001501671"/>
    </source>
</evidence>
<dbReference type="PANTHER" id="PTHR30346:SF28">
    <property type="entry name" value="HTH-TYPE TRANSCRIPTIONAL REGULATOR CYNR"/>
    <property type="match status" value="1"/>
</dbReference>
<dbReference type="Gene3D" id="1.10.10.10">
    <property type="entry name" value="Winged helix-like DNA-binding domain superfamily/Winged helix DNA-binding domain"/>
    <property type="match status" value="1"/>
</dbReference>
<dbReference type="SUPFAM" id="SSF53850">
    <property type="entry name" value="Periplasmic binding protein-like II"/>
    <property type="match status" value="1"/>
</dbReference>
<dbReference type="PANTHER" id="PTHR30346">
    <property type="entry name" value="TRANSCRIPTIONAL DUAL REGULATOR HCAR-RELATED"/>
    <property type="match status" value="1"/>
</dbReference>
<comment type="caution">
    <text evidence="6">The sequence shown here is derived from an EMBL/GenBank/DDBJ whole genome shotgun (WGS) entry which is preliminary data.</text>
</comment>
<name>A0ABP8GPF1_9BURK</name>
<keyword evidence="7" id="KW-1185">Reference proteome</keyword>
<dbReference type="EMBL" id="BAABFO010000004">
    <property type="protein sequence ID" value="GAA4327633.1"/>
    <property type="molecule type" value="Genomic_DNA"/>
</dbReference>
<dbReference type="InterPro" id="IPR005119">
    <property type="entry name" value="LysR_subst-bd"/>
</dbReference>
<sequence>MKIEAFAMLEAVLRYGTIAAAAREANLTASAVSVQMKQLESYLGQQLFDRSGLQVKPLPLAFEVSAVMQRARGELEALRRTTGPRVEGSLRLGVIESMQSLVLPGTLQLVRQRYPGLRVHPCRGRSADLTHAVKAGEIDGAIVAQPETGGSSRLRWHPVMRCPLSLVVPPAETETALPALFARHEWIRYDGRSIAGRAAARYLNARVRNKFGTLELDAVRAIMAMVSAGLGVSLVQLSEPGIRTAFPVRVLALPDAPVLRFVLVTRASDADSRPLAALREAVEETLAGAPAKA</sequence>
<gene>
    <name evidence="6" type="ORF">GCM10023144_12440</name>
</gene>
<dbReference type="InterPro" id="IPR000847">
    <property type="entry name" value="LysR_HTH_N"/>
</dbReference>
<comment type="similarity">
    <text evidence="1">Belongs to the LysR transcriptional regulatory family.</text>
</comment>
<dbReference type="InterPro" id="IPR036388">
    <property type="entry name" value="WH-like_DNA-bd_sf"/>
</dbReference>
<evidence type="ECO:0000259" key="5">
    <source>
        <dbReference type="PROSITE" id="PS50931"/>
    </source>
</evidence>
<evidence type="ECO:0000256" key="2">
    <source>
        <dbReference type="ARBA" id="ARBA00023015"/>
    </source>
</evidence>